<accession>A0A2H0B5N7</accession>
<feature type="compositionally biased region" description="Polar residues" evidence="1">
    <location>
        <begin position="343"/>
        <end position="353"/>
    </location>
</feature>
<reference evidence="3 4" key="1">
    <citation type="submission" date="2017-09" db="EMBL/GenBank/DDBJ databases">
        <title>Depth-based differentiation of microbial function through sediment-hosted aquifers and enrichment of novel symbionts in the deep terrestrial subsurface.</title>
        <authorList>
            <person name="Probst A.J."/>
            <person name="Ladd B."/>
            <person name="Jarett J.K."/>
            <person name="Geller-Mcgrath D.E."/>
            <person name="Sieber C.M."/>
            <person name="Emerson J.B."/>
            <person name="Anantharaman K."/>
            <person name="Thomas B.C."/>
            <person name="Malmstrom R."/>
            <person name="Stieglmeier M."/>
            <person name="Klingl A."/>
            <person name="Woyke T."/>
            <person name="Ryan C.M."/>
            <person name="Banfield J.F."/>
        </authorList>
    </citation>
    <scope>NUCLEOTIDE SEQUENCE [LARGE SCALE GENOMIC DNA]</scope>
    <source>
        <strain evidence="3">CG23_combo_of_CG06-09_8_20_14_all_34_8</strain>
    </source>
</reference>
<dbReference type="InterPro" id="IPR001322">
    <property type="entry name" value="Lamin_tail_dom"/>
</dbReference>
<feature type="compositionally biased region" description="Pro residues" evidence="1">
    <location>
        <begin position="166"/>
        <end position="178"/>
    </location>
</feature>
<proteinExistence type="predicted"/>
<protein>
    <recommendedName>
        <fullName evidence="2">LTD domain-containing protein</fullName>
    </recommendedName>
</protein>
<evidence type="ECO:0000256" key="1">
    <source>
        <dbReference type="SAM" id="MobiDB-lite"/>
    </source>
</evidence>
<dbReference type="SUPFAM" id="SSF74853">
    <property type="entry name" value="Lamin A/C globular tail domain"/>
    <property type="match status" value="1"/>
</dbReference>
<evidence type="ECO:0000313" key="4">
    <source>
        <dbReference type="Proteomes" id="UP000229459"/>
    </source>
</evidence>
<comment type="caution">
    <text evidence="3">The sequence shown here is derived from an EMBL/GenBank/DDBJ whole genome shotgun (WGS) entry which is preliminary data.</text>
</comment>
<feature type="region of interest" description="Disordered" evidence="1">
    <location>
        <begin position="152"/>
        <end position="184"/>
    </location>
</feature>
<dbReference type="AlphaFoldDB" id="A0A2H0B5N7"/>
<sequence>MDLRYKFLLIISSLLILFNIKHFGYATNSISINNIPSQIKTNEEGNISFSAILSANTDYYVKVRGGFDSSDMTFVETKHPETEQWLGDRQNWKDMPMLTTIEDGTVNASLHFRFKSTATTGINKITVRFVKTDNKTSYLDSNINDIILLNADPTPTSAPTTVPSPTNTPKPTNTPTPIPTATNTNDYENIKLSEIYASPESGENEWIEIYNENDFSVDLNSWYFQDNAGTYKELKDFSIGGKSYAYFAFGSGYLNNIGDSITLLNSDKQRKDILPATYPSLSKDQSWAKVGDDWCITVPSKGEANTQCQNQTTATITPTNTPKPSTKASSTPKSSPKETSESQILNDDSNSRQLPVLGDQDTNIQASESGSTSKTSSKLLLPLGIAGSGLVLLGGSLTALTKPEIFASIIRMIINR</sequence>
<feature type="domain" description="LTD" evidence="2">
    <location>
        <begin position="186"/>
        <end position="271"/>
    </location>
</feature>
<organism evidence="3 4">
    <name type="scientific">Candidatus Beckwithbacteria bacterium CG23_combo_of_CG06-09_8_20_14_all_34_8</name>
    <dbReference type="NCBI Taxonomy" id="1974497"/>
    <lineage>
        <taxon>Bacteria</taxon>
        <taxon>Candidatus Beckwithiibacteriota</taxon>
    </lineage>
</organism>
<dbReference type="InterPro" id="IPR036415">
    <property type="entry name" value="Lamin_tail_dom_sf"/>
</dbReference>
<feature type="compositionally biased region" description="Low complexity" evidence="1">
    <location>
        <begin position="306"/>
        <end position="334"/>
    </location>
</feature>
<gene>
    <name evidence="3" type="ORF">COX08_03790</name>
</gene>
<feature type="compositionally biased region" description="Low complexity" evidence="1">
    <location>
        <begin position="153"/>
        <end position="165"/>
    </location>
</feature>
<dbReference type="EMBL" id="PCSR01000089">
    <property type="protein sequence ID" value="PIP52941.1"/>
    <property type="molecule type" value="Genomic_DNA"/>
</dbReference>
<evidence type="ECO:0000259" key="2">
    <source>
        <dbReference type="Pfam" id="PF00932"/>
    </source>
</evidence>
<feature type="region of interest" description="Disordered" evidence="1">
    <location>
        <begin position="306"/>
        <end position="356"/>
    </location>
</feature>
<dbReference type="Pfam" id="PF00932">
    <property type="entry name" value="LTD"/>
    <property type="match status" value="1"/>
</dbReference>
<dbReference type="Proteomes" id="UP000229459">
    <property type="component" value="Unassembled WGS sequence"/>
</dbReference>
<evidence type="ECO:0000313" key="3">
    <source>
        <dbReference type="EMBL" id="PIP52941.1"/>
    </source>
</evidence>
<name>A0A2H0B5N7_9BACT</name>